<feature type="transmembrane region" description="Helical" evidence="1">
    <location>
        <begin position="20"/>
        <end position="39"/>
    </location>
</feature>
<evidence type="ECO:0000313" key="2">
    <source>
        <dbReference type="EMBL" id="WOL06630.1"/>
    </source>
</evidence>
<name>A0AAQ3QFN3_9LILI</name>
<keyword evidence="1" id="KW-0472">Membrane</keyword>
<protein>
    <submittedName>
        <fullName evidence="2">Uncharacterized protein</fullName>
    </submittedName>
</protein>
<dbReference type="PANTHER" id="PTHR34268">
    <property type="entry name" value="OS01G0321850 PROTEIN"/>
    <property type="match status" value="1"/>
</dbReference>
<accession>A0AAQ3QFN3</accession>
<evidence type="ECO:0000256" key="1">
    <source>
        <dbReference type="SAM" id="Phobius"/>
    </source>
</evidence>
<dbReference type="Proteomes" id="UP001327560">
    <property type="component" value="Chromosome 5"/>
</dbReference>
<dbReference type="AlphaFoldDB" id="A0AAQ3QFN3"/>
<sequence length="86" mass="9680">MELMALEGTASEELVKASLFVLVQSLVYLILFTSSINIFSTSKATRSHSFGDISRPLSFQRKLAFFFDFPLRGDGRTSPRPYQLAE</sequence>
<dbReference type="PANTHER" id="PTHR34268:SF8">
    <property type="entry name" value="FAE DOMAIN-CONTAINING PROTEIN"/>
    <property type="match status" value="1"/>
</dbReference>
<dbReference type="EMBL" id="CP136894">
    <property type="protein sequence ID" value="WOL06630.1"/>
    <property type="molecule type" value="Genomic_DNA"/>
</dbReference>
<gene>
    <name evidence="2" type="ORF">Cni_G15364</name>
</gene>
<evidence type="ECO:0000313" key="3">
    <source>
        <dbReference type="Proteomes" id="UP001327560"/>
    </source>
</evidence>
<reference evidence="2 3" key="1">
    <citation type="submission" date="2023-10" db="EMBL/GenBank/DDBJ databases">
        <title>Chromosome-scale genome assembly provides insights into flower coloration mechanisms of Canna indica.</title>
        <authorList>
            <person name="Li C."/>
        </authorList>
    </citation>
    <scope>NUCLEOTIDE SEQUENCE [LARGE SCALE GENOMIC DNA]</scope>
    <source>
        <tissue evidence="2">Flower</tissue>
    </source>
</reference>
<keyword evidence="1" id="KW-1133">Transmembrane helix</keyword>
<keyword evidence="1" id="KW-0812">Transmembrane</keyword>
<keyword evidence="3" id="KW-1185">Reference proteome</keyword>
<organism evidence="2 3">
    <name type="scientific">Canna indica</name>
    <name type="common">Indian-shot</name>
    <dbReference type="NCBI Taxonomy" id="4628"/>
    <lineage>
        <taxon>Eukaryota</taxon>
        <taxon>Viridiplantae</taxon>
        <taxon>Streptophyta</taxon>
        <taxon>Embryophyta</taxon>
        <taxon>Tracheophyta</taxon>
        <taxon>Spermatophyta</taxon>
        <taxon>Magnoliopsida</taxon>
        <taxon>Liliopsida</taxon>
        <taxon>Zingiberales</taxon>
        <taxon>Cannaceae</taxon>
        <taxon>Canna</taxon>
    </lineage>
</organism>
<proteinExistence type="predicted"/>